<evidence type="ECO:0000256" key="1">
    <source>
        <dbReference type="ARBA" id="ARBA00022747"/>
    </source>
</evidence>
<organism evidence="3 4">
    <name type="scientific">Novosphingobium decolorationis</name>
    <dbReference type="NCBI Taxonomy" id="2698673"/>
    <lineage>
        <taxon>Bacteria</taxon>
        <taxon>Pseudomonadati</taxon>
        <taxon>Pseudomonadota</taxon>
        <taxon>Alphaproteobacteria</taxon>
        <taxon>Sphingomonadales</taxon>
        <taxon>Sphingomonadaceae</taxon>
        <taxon>Novosphingobium</taxon>
    </lineage>
</organism>
<sequence>MIHDYDVTAMSLPLGMFQPFTGIATSILCLERKTGQEGLRVIDGRTMENASTGRLQDAAIARHLENFRGLVPNDSARIAIVPPEDLQEAHFSFLPERYLLSEGLAQLEDLLSEGESVKLEDVADILRPKAPKPIKDPQFDPPVEAFEISPSDIVDGVVSKPKRQLGFETDQKDAVAKVTVQTGDILVSIKGNVGIVGIVSSLALVEAAMNHRWIVSQSLAIVRLRTPNPFSQPEVLNAVLTAPWIREKLESMSGGSAVRTLPISALRSLELPVPSADDVESALTQLDYIEKIEKQIALHTNNRNMARSGLWHALWRLPHNETVGEE</sequence>
<gene>
    <name evidence="3" type="ORF">HT578_13380</name>
</gene>
<evidence type="ECO:0008006" key="5">
    <source>
        <dbReference type="Google" id="ProtNLM"/>
    </source>
</evidence>
<accession>A0ABX8E6F4</accession>
<proteinExistence type="predicted"/>
<dbReference type="Proteomes" id="UP000677126">
    <property type="component" value="Chromosome"/>
</dbReference>
<keyword evidence="1" id="KW-0680">Restriction system</keyword>
<dbReference type="SUPFAM" id="SSF116734">
    <property type="entry name" value="DNA methylase specificity domain"/>
    <property type="match status" value="1"/>
</dbReference>
<keyword evidence="4" id="KW-1185">Reference proteome</keyword>
<reference evidence="3 4" key="1">
    <citation type="journal article" date="2021" name="Int. J. Syst. Evol. Microbiol.">
        <title>Novosphingobium decolorationis sp. nov., an aniline blue-decolourizing bacterium isolated from East Pacific sediment.</title>
        <authorList>
            <person name="Chen X."/>
            <person name="Dong B."/>
            <person name="Chen T."/>
            <person name="Ren N."/>
            <person name="Wang J."/>
            <person name="Xu Y."/>
            <person name="Yang J."/>
            <person name="Zhu S."/>
            <person name="Chen J."/>
        </authorList>
    </citation>
    <scope>NUCLEOTIDE SEQUENCE [LARGE SCALE GENOMIC DNA]</scope>
    <source>
        <strain evidence="3 4">502str22</strain>
    </source>
</reference>
<name>A0ABX8E6F4_9SPHN</name>
<dbReference type="InterPro" id="IPR044946">
    <property type="entry name" value="Restrct_endonuc_typeI_TRD_sf"/>
</dbReference>
<dbReference type="Gene3D" id="3.90.220.20">
    <property type="entry name" value="DNA methylase specificity domains"/>
    <property type="match status" value="1"/>
</dbReference>
<evidence type="ECO:0000313" key="3">
    <source>
        <dbReference type="EMBL" id="QVM84547.1"/>
    </source>
</evidence>
<protein>
    <recommendedName>
        <fullName evidence="5">Type I restriction modification DNA specificity domain-containing protein</fullName>
    </recommendedName>
</protein>
<evidence type="ECO:0000313" key="4">
    <source>
        <dbReference type="Proteomes" id="UP000677126"/>
    </source>
</evidence>
<evidence type="ECO:0000256" key="2">
    <source>
        <dbReference type="ARBA" id="ARBA00023125"/>
    </source>
</evidence>
<dbReference type="EMBL" id="CP054856">
    <property type="protein sequence ID" value="QVM84547.1"/>
    <property type="molecule type" value="Genomic_DNA"/>
</dbReference>
<keyword evidence="2" id="KW-0238">DNA-binding</keyword>